<name>A0AAW0D1I8_9AGAR</name>
<organism evidence="3 4">
    <name type="scientific">Favolaschia claudopus</name>
    <dbReference type="NCBI Taxonomy" id="2862362"/>
    <lineage>
        <taxon>Eukaryota</taxon>
        <taxon>Fungi</taxon>
        <taxon>Dikarya</taxon>
        <taxon>Basidiomycota</taxon>
        <taxon>Agaricomycotina</taxon>
        <taxon>Agaricomycetes</taxon>
        <taxon>Agaricomycetidae</taxon>
        <taxon>Agaricales</taxon>
        <taxon>Marasmiineae</taxon>
        <taxon>Mycenaceae</taxon>
        <taxon>Favolaschia</taxon>
    </lineage>
</organism>
<gene>
    <name evidence="3" type="ORF">R3P38DRAFT_2609118</name>
</gene>
<feature type="domain" description="T6SS Phospholipase effector Tle1-like catalytic" evidence="2">
    <location>
        <begin position="1"/>
        <end position="184"/>
    </location>
</feature>
<proteinExistence type="predicted"/>
<dbReference type="InterPro" id="IPR011990">
    <property type="entry name" value="TPR-like_helical_dom_sf"/>
</dbReference>
<dbReference type="Pfam" id="PF13424">
    <property type="entry name" value="TPR_12"/>
    <property type="match status" value="1"/>
</dbReference>
<feature type="compositionally biased region" description="Basic and acidic residues" evidence="1">
    <location>
        <begin position="223"/>
        <end position="233"/>
    </location>
</feature>
<evidence type="ECO:0000313" key="3">
    <source>
        <dbReference type="EMBL" id="KAK7044823.1"/>
    </source>
</evidence>
<evidence type="ECO:0000259" key="2">
    <source>
        <dbReference type="Pfam" id="PF09994"/>
    </source>
</evidence>
<dbReference type="AlphaFoldDB" id="A0AAW0D1I8"/>
<accession>A0AAW0D1I8</accession>
<dbReference type="SUPFAM" id="SSF48452">
    <property type="entry name" value="TPR-like"/>
    <property type="match status" value="2"/>
</dbReference>
<reference evidence="3 4" key="1">
    <citation type="journal article" date="2024" name="J Genomics">
        <title>Draft genome sequencing and assembly of Favolaschia claudopus CIRM-BRFM 2984 isolated from oak limbs.</title>
        <authorList>
            <person name="Navarro D."/>
            <person name="Drula E."/>
            <person name="Chaduli D."/>
            <person name="Cazenave R."/>
            <person name="Ahrendt S."/>
            <person name="Wang J."/>
            <person name="Lipzen A."/>
            <person name="Daum C."/>
            <person name="Barry K."/>
            <person name="Grigoriev I.V."/>
            <person name="Favel A."/>
            <person name="Rosso M.N."/>
            <person name="Martin F."/>
        </authorList>
    </citation>
    <scope>NUCLEOTIDE SEQUENCE [LARGE SCALE GENOMIC DNA]</scope>
    <source>
        <strain evidence="3 4">CIRM-BRFM 2984</strain>
    </source>
</reference>
<feature type="region of interest" description="Disordered" evidence="1">
    <location>
        <begin position="209"/>
        <end position="233"/>
    </location>
</feature>
<protein>
    <submittedName>
        <fullName evidence="3">DUF2235 domain-containing protein</fullName>
    </submittedName>
</protein>
<evidence type="ECO:0000256" key="1">
    <source>
        <dbReference type="SAM" id="MobiDB-lite"/>
    </source>
</evidence>
<dbReference type="EMBL" id="JAWWNJ010000011">
    <property type="protein sequence ID" value="KAK7044823.1"/>
    <property type="molecule type" value="Genomic_DNA"/>
</dbReference>
<dbReference type="Gene3D" id="1.25.40.10">
    <property type="entry name" value="Tetratricopeptide repeat domain"/>
    <property type="match status" value="4"/>
</dbReference>
<feature type="compositionally biased region" description="Basic and acidic residues" evidence="1">
    <location>
        <begin position="106"/>
        <end position="120"/>
    </location>
</feature>
<feature type="region of interest" description="Disordered" evidence="1">
    <location>
        <begin position="96"/>
        <end position="148"/>
    </location>
</feature>
<dbReference type="InterPro" id="IPR018712">
    <property type="entry name" value="Tle1-like_cat"/>
</dbReference>
<evidence type="ECO:0000313" key="4">
    <source>
        <dbReference type="Proteomes" id="UP001362999"/>
    </source>
</evidence>
<keyword evidence="4" id="KW-1185">Reference proteome</keyword>
<dbReference type="Proteomes" id="UP001362999">
    <property type="component" value="Unassembled WGS sequence"/>
</dbReference>
<dbReference type="Pfam" id="PF09994">
    <property type="entry name" value="T6SS_Tle1-like_cat"/>
    <property type="match status" value="1"/>
</dbReference>
<dbReference type="PANTHER" id="PTHR33840">
    <property type="match status" value="1"/>
</dbReference>
<comment type="caution">
    <text evidence="3">The sequence shown here is derived from an EMBL/GenBank/DDBJ whole genome shotgun (WGS) entry which is preliminary data.</text>
</comment>
<sequence length="1076" mass="119429">MIDMVGLVNAGNEGLLVLAYTNFLKMQQANALKSNVDFKATFARDLKIHFVGAWDTILPAGVPENPWPVGSTVDHACIFRHALALDECRLRAVTLTPTPPNAAHKQPKDDAASDDTRINHDGGNTIEDTESKLQPRGPSDVQLTHNSKNVPNATEVWFPGKHVDIGGGLHSDALLSFVPLMWMESEAESAGLRLRPQDSTSIIREQFRQYGPKRHSSTPDLSDSTKRKPRGLSELRKIGLPNGMTRSISRGQRIHASVALMPKDYRPKAIFQNGLGIRWENLVGQDIEQGDFSWASRYGTLLEMNLFDRSSTLSTVRNLVALWSADEPSDKEPHWIGCLALMALSGNLSTVCLVSPDFIWDEDPAKELGCAVNFFQRLTDRQPTVFCGDLAETLETQGRYFHLRGRGDAEQLFEDALSIRRTSVGKFGRYKLAATLTWLASHSLAAQQPQKALLIFEESVEIVRSLIAEDYRLAFPLFADLQRSFASCLTTLTENDLSSALRVIQIIISLSRKIAMSYPQYNFVLAAALHDRVFGFIAKFTPDPDIAEECIDFFRSLEIHDPKHSVRFADALYNFSSCLFIRGQYEKALCVSLEETRVRRRLPNKQHLVTCLINLSRCLGATGKSKAALDAAEDSVRISRRLLEETTAWESESCVVDSLSNLSCWSSFDPRRCEETLEAAREAVSIQRGLFRHYPVNVFNSRLGVLLHNLSVGFSRANKNEEALRTAEEGLRIRCLTCDDGDRILALSRVASCLKAVGKLDEALQTAGGCLNVVNKLVLSGHNYDSDLERMKLQLAEGLFTVSFCLPMKEALQAARESVAIYRKCLVKSRSPVLQTIFVRALLQLSGLLLSREKNDEALGLAVEAVNIGSGLAKDCHSACLYHLSLCQQTAGNRELGMSFAQTCVNLRRELVEEYGTWQFKENLADALFNLSMFFSSPTASDIVREAIRFQRQIGEELVPEVSWRRLADGLQNLAAHTLLTGQIEEALCSASEAVGLARRLAEIDPGGQVSRLVNVLYTYANVLCEHGLYQDGYIAVVEADILRVSVPSESMIAFLEAKASYMSTHARCLVGLGKK</sequence>
<dbReference type="PANTHER" id="PTHR33840:SF2">
    <property type="entry name" value="TLE1 PHOSPHOLIPASE DOMAIN-CONTAINING PROTEIN"/>
    <property type="match status" value="1"/>
</dbReference>
<feature type="non-terminal residue" evidence="3">
    <location>
        <position position="1076"/>
    </location>
</feature>